<name>A0ABS1TI83_9CLOT</name>
<feature type="region of interest" description="Disordered" evidence="1">
    <location>
        <begin position="25"/>
        <end position="45"/>
    </location>
</feature>
<evidence type="ECO:0000256" key="1">
    <source>
        <dbReference type="SAM" id="MobiDB-lite"/>
    </source>
</evidence>
<feature type="compositionally biased region" description="Basic and acidic residues" evidence="1">
    <location>
        <begin position="26"/>
        <end position="35"/>
    </location>
</feature>
<dbReference type="PROSITE" id="PS51257">
    <property type="entry name" value="PROKAR_LIPOPROTEIN"/>
    <property type="match status" value="1"/>
</dbReference>
<reference evidence="2 3" key="1">
    <citation type="submission" date="2021-01" db="EMBL/GenBank/DDBJ databases">
        <title>Genome public.</title>
        <authorList>
            <person name="Liu C."/>
            <person name="Sun Q."/>
        </authorList>
    </citation>
    <scope>NUCLEOTIDE SEQUENCE [LARGE SCALE GENOMIC DNA]</scope>
    <source>
        <strain evidence="2 3">YIM B02515</strain>
    </source>
</reference>
<evidence type="ECO:0008006" key="4">
    <source>
        <dbReference type="Google" id="ProtNLM"/>
    </source>
</evidence>
<accession>A0ABS1TI83</accession>
<protein>
    <recommendedName>
        <fullName evidence="4">Lipoprotein</fullName>
    </recommendedName>
</protein>
<gene>
    <name evidence="2" type="ORF">JK636_20310</name>
</gene>
<keyword evidence="3" id="KW-1185">Reference proteome</keyword>
<dbReference type="EMBL" id="JAESWC010000018">
    <property type="protein sequence ID" value="MBL4938059.1"/>
    <property type="molecule type" value="Genomic_DNA"/>
</dbReference>
<dbReference type="RefSeq" id="WP_202750794.1">
    <property type="nucleotide sequence ID" value="NZ_JAESWC010000018.1"/>
</dbReference>
<comment type="caution">
    <text evidence="2">The sequence shown here is derived from an EMBL/GenBank/DDBJ whole genome shotgun (WGS) entry which is preliminary data.</text>
</comment>
<sequence length="160" mass="17458">MKKILSGIIISVLIISMVGCTNKTSTDTKKTDATKATDTTKTGDSSEAKNFTFDTFVDALKKEGLKVEKGEAMAGCIGEKDGFAYKINGTDIGVYTMDLKSKQPVAVNNIKMAKESEKMKLDLQSGPVEVDAIINNNLVIMDYGKHPDKDKIVKIFKDLK</sequence>
<evidence type="ECO:0000313" key="3">
    <source>
        <dbReference type="Proteomes" id="UP000632377"/>
    </source>
</evidence>
<evidence type="ECO:0000313" key="2">
    <source>
        <dbReference type="EMBL" id="MBL4938059.1"/>
    </source>
</evidence>
<proteinExistence type="predicted"/>
<dbReference type="Proteomes" id="UP000632377">
    <property type="component" value="Unassembled WGS sequence"/>
</dbReference>
<organism evidence="2 3">
    <name type="scientific">Clostridium rhizosphaerae</name>
    <dbReference type="NCBI Taxonomy" id="2803861"/>
    <lineage>
        <taxon>Bacteria</taxon>
        <taxon>Bacillati</taxon>
        <taxon>Bacillota</taxon>
        <taxon>Clostridia</taxon>
        <taxon>Eubacteriales</taxon>
        <taxon>Clostridiaceae</taxon>
        <taxon>Clostridium</taxon>
    </lineage>
</organism>